<dbReference type="GO" id="GO:0005874">
    <property type="term" value="C:microtubule"/>
    <property type="evidence" value="ECO:0007669"/>
    <property type="project" value="UniProtKB-KW"/>
</dbReference>
<dbReference type="SUPFAM" id="SSF52540">
    <property type="entry name" value="P-loop containing nucleoside triphosphate hydrolases"/>
    <property type="match status" value="1"/>
</dbReference>
<feature type="compositionally biased region" description="Low complexity" evidence="6">
    <location>
        <begin position="771"/>
        <end position="808"/>
    </location>
</feature>
<gene>
    <name evidence="8" type="ORF">N0F65_005144</name>
</gene>
<dbReference type="GO" id="GO:0003777">
    <property type="term" value="F:microtubule motor activity"/>
    <property type="evidence" value="ECO:0007669"/>
    <property type="project" value="InterPro"/>
</dbReference>
<feature type="compositionally biased region" description="Low complexity" evidence="6">
    <location>
        <begin position="855"/>
        <end position="868"/>
    </location>
</feature>
<dbReference type="EMBL" id="DAKRPA010000119">
    <property type="protein sequence ID" value="DAZ97986.1"/>
    <property type="molecule type" value="Genomic_DNA"/>
</dbReference>
<dbReference type="InterPro" id="IPR036961">
    <property type="entry name" value="Kinesin_motor_dom_sf"/>
</dbReference>
<dbReference type="Gene3D" id="3.40.850.10">
    <property type="entry name" value="Kinesin motor domain"/>
    <property type="match status" value="1"/>
</dbReference>
<protein>
    <recommendedName>
        <fullName evidence="4">Kinesin-like protein</fullName>
    </recommendedName>
</protein>
<keyword evidence="2 3" id="KW-0067">ATP-binding</keyword>
<dbReference type="PANTHER" id="PTHR47972:SF28">
    <property type="entry name" value="KINESIN-LIKE PROTEIN KLP-3"/>
    <property type="match status" value="1"/>
</dbReference>
<reference evidence="8" key="2">
    <citation type="journal article" date="2023" name="Microbiol Resour">
        <title>Decontamination and Annotation of the Draft Genome Sequence of the Oomycete Lagenidium giganteum ARSEF 373.</title>
        <authorList>
            <person name="Morgan W.R."/>
            <person name="Tartar A."/>
        </authorList>
    </citation>
    <scope>NUCLEOTIDE SEQUENCE</scope>
    <source>
        <strain evidence="8">ARSEF 373</strain>
    </source>
</reference>
<evidence type="ECO:0000259" key="7">
    <source>
        <dbReference type="PROSITE" id="PS50067"/>
    </source>
</evidence>
<keyword evidence="1 3" id="KW-0547">Nucleotide-binding</keyword>
<feature type="compositionally biased region" description="Polar residues" evidence="6">
    <location>
        <begin position="871"/>
        <end position="880"/>
    </location>
</feature>
<dbReference type="GO" id="GO:0005524">
    <property type="term" value="F:ATP binding"/>
    <property type="evidence" value="ECO:0007669"/>
    <property type="project" value="UniProtKB-UniRule"/>
</dbReference>
<comment type="caution">
    <text evidence="8">The sequence shown here is derived from an EMBL/GenBank/DDBJ whole genome shotgun (WGS) entry which is preliminary data.</text>
</comment>
<organism evidence="8 9">
    <name type="scientific">Lagenidium giganteum</name>
    <dbReference type="NCBI Taxonomy" id="4803"/>
    <lineage>
        <taxon>Eukaryota</taxon>
        <taxon>Sar</taxon>
        <taxon>Stramenopiles</taxon>
        <taxon>Oomycota</taxon>
        <taxon>Peronosporomycetes</taxon>
        <taxon>Pythiales</taxon>
        <taxon>Pythiaceae</taxon>
    </lineage>
</organism>
<feature type="binding site" evidence="3">
    <location>
        <begin position="414"/>
        <end position="421"/>
    </location>
    <ligand>
        <name>ATP</name>
        <dbReference type="ChEBI" id="CHEBI:30616"/>
    </ligand>
</feature>
<feature type="region of interest" description="Disordered" evidence="6">
    <location>
        <begin position="28"/>
        <end position="81"/>
    </location>
</feature>
<evidence type="ECO:0000313" key="8">
    <source>
        <dbReference type="EMBL" id="DAZ97986.1"/>
    </source>
</evidence>
<evidence type="ECO:0000256" key="5">
    <source>
        <dbReference type="SAM" id="Coils"/>
    </source>
</evidence>
<dbReference type="PANTHER" id="PTHR47972">
    <property type="entry name" value="KINESIN-LIKE PROTEIN KLP-3"/>
    <property type="match status" value="1"/>
</dbReference>
<feature type="compositionally biased region" description="Low complexity" evidence="6">
    <location>
        <begin position="72"/>
        <end position="81"/>
    </location>
</feature>
<evidence type="ECO:0000313" key="9">
    <source>
        <dbReference type="Proteomes" id="UP001146120"/>
    </source>
</evidence>
<keyword evidence="3 4" id="KW-0505">Motor protein</keyword>
<dbReference type="PROSITE" id="PS00411">
    <property type="entry name" value="KINESIN_MOTOR_1"/>
    <property type="match status" value="1"/>
</dbReference>
<dbReference type="InterPro" id="IPR027417">
    <property type="entry name" value="P-loop_NTPase"/>
</dbReference>
<dbReference type="InterPro" id="IPR019821">
    <property type="entry name" value="Kinesin_motor_CS"/>
</dbReference>
<dbReference type="InterPro" id="IPR001752">
    <property type="entry name" value="Kinesin_motor_dom"/>
</dbReference>
<dbReference type="AlphaFoldDB" id="A0AAV2YXF8"/>
<feature type="compositionally biased region" description="Polar residues" evidence="6">
    <location>
        <begin position="28"/>
        <end position="45"/>
    </location>
</feature>
<dbReference type="Pfam" id="PF00225">
    <property type="entry name" value="Kinesin"/>
    <property type="match status" value="1"/>
</dbReference>
<dbReference type="Proteomes" id="UP001146120">
    <property type="component" value="Unassembled WGS sequence"/>
</dbReference>
<dbReference type="PRINTS" id="PR00380">
    <property type="entry name" value="KINESINHEAVY"/>
</dbReference>
<feature type="coiled-coil region" evidence="5">
    <location>
        <begin position="666"/>
        <end position="728"/>
    </location>
</feature>
<keyword evidence="5" id="KW-0175">Coiled coil</keyword>
<evidence type="ECO:0000256" key="1">
    <source>
        <dbReference type="ARBA" id="ARBA00022741"/>
    </source>
</evidence>
<evidence type="ECO:0000256" key="4">
    <source>
        <dbReference type="RuleBase" id="RU000394"/>
    </source>
</evidence>
<keyword evidence="4" id="KW-0493">Microtubule</keyword>
<sequence>MTRFGPPLVTTHNVLRPVVVQQPATSVLSASSGPHMPTASTSTSALPPMTLLPPQCSGAASDCSAETLSPRSTTSSTGSTGFYSRKYEQEMVERRYREHNLIYGKDVIQVPLKVEDRNNEYVNLVLSHREFDIMAVHIPQYDEMRPEDLIDQITRLVKESDKAKKLLNRSPTKNQTGIHHLGHDGSSSFFQARVLELEYELSRLNTKLAASRSLQANLVDENTLLHAKMRDFEASAMENEKLHMQNDLLHQQAVNAFTELHRMRTVGNSLRAQVASLSQELSVLRQQQSEHAALVCQTTQQQMLQLVSVVREREAILQESYLKEKHERQLITEKYHEVSGRIRVFCRLRPPRATNQTALVLPKPNSVLVEKGAKEFAFDKVFGPECTQRDVYEQIEPVVVSFADGYNACIMAYGQTGSGKTHTMLGNGDVDPELEGMIPRALQQVFDITSSRQITYKDALSVSMIEIYNDQIIDLLSEDNGKTGRSAIVKSENDITNRQVTEWSHVTDILAEGNSNRNIASTSMNVESSRSHALVFLHLESQHRETLEMHKSTLCLVDLAGSERISRSQVEGERLKETQHINKSLAALGDVVYALQHKAKHTPYRNSKLTYMLRDMLSGQAKTLLMLQLSPDDDDVEESLCSLNFGARASQVQMGVVRTSVESGEIFKLKDENRSIERRVESLEKKLSEVRDECSRKDELLAAANQENERLEQRVLAQEEEIASITETLQRSVSSSTMSVSSVVANASHSPARSPLPSPARVSLPSPPSPTTSARSVRSSRSTASTSSLSTPTARSSLRSSKTLTSLTDPARTRPSLTSRRKPDLTLPPPAATLSDRVPRAPSSLPSRRTYMAGSPTTAPSSTSRIPPKATSMSRSSSMLTPTAASASRTVRRTNSVTSSTSSTASTRSSLTKTRAPISTPTRSSTVSTRTARPAPTSSWK</sequence>
<feature type="compositionally biased region" description="Low complexity" evidence="6">
    <location>
        <begin position="881"/>
        <end position="935"/>
    </location>
</feature>
<accession>A0AAV2YXF8</accession>
<comment type="similarity">
    <text evidence="3 4">Belongs to the TRAFAC class myosin-kinesin ATPase superfamily. Kinesin family.</text>
</comment>
<evidence type="ECO:0000256" key="2">
    <source>
        <dbReference type="ARBA" id="ARBA00022840"/>
    </source>
</evidence>
<proteinExistence type="inferred from homology"/>
<dbReference type="InterPro" id="IPR027640">
    <property type="entry name" value="Kinesin-like_fam"/>
</dbReference>
<dbReference type="GO" id="GO:0007018">
    <property type="term" value="P:microtubule-based movement"/>
    <property type="evidence" value="ECO:0007669"/>
    <property type="project" value="InterPro"/>
</dbReference>
<feature type="domain" description="Kinesin motor" evidence="7">
    <location>
        <begin position="341"/>
        <end position="652"/>
    </location>
</feature>
<evidence type="ECO:0000256" key="6">
    <source>
        <dbReference type="SAM" id="MobiDB-lite"/>
    </source>
</evidence>
<reference evidence="8" key="1">
    <citation type="submission" date="2022-11" db="EMBL/GenBank/DDBJ databases">
        <authorList>
            <person name="Morgan W.R."/>
            <person name="Tartar A."/>
        </authorList>
    </citation>
    <scope>NUCLEOTIDE SEQUENCE</scope>
    <source>
        <strain evidence="8">ARSEF 373</strain>
    </source>
</reference>
<dbReference type="FunFam" id="3.40.850.10:FF:000113">
    <property type="entry name" value="Kinesin-like protein"/>
    <property type="match status" value="1"/>
</dbReference>
<name>A0AAV2YXF8_9STRA</name>
<dbReference type="SMART" id="SM00129">
    <property type="entry name" value="KISc"/>
    <property type="match status" value="1"/>
</dbReference>
<evidence type="ECO:0000256" key="3">
    <source>
        <dbReference type="PROSITE-ProRule" id="PRU00283"/>
    </source>
</evidence>
<feature type="region of interest" description="Disordered" evidence="6">
    <location>
        <begin position="744"/>
        <end position="941"/>
    </location>
</feature>
<dbReference type="GO" id="GO:0008017">
    <property type="term" value="F:microtubule binding"/>
    <property type="evidence" value="ECO:0007669"/>
    <property type="project" value="InterPro"/>
</dbReference>
<keyword evidence="9" id="KW-1185">Reference proteome</keyword>
<dbReference type="PROSITE" id="PS50067">
    <property type="entry name" value="KINESIN_MOTOR_2"/>
    <property type="match status" value="1"/>
</dbReference>
<feature type="compositionally biased region" description="Low complexity" evidence="6">
    <location>
        <begin position="744"/>
        <end position="764"/>
    </location>
</feature>